<evidence type="ECO:0000313" key="1">
    <source>
        <dbReference type="EMBL" id="KAI5681347.1"/>
    </source>
</evidence>
<name>A0ACC0C8Z6_CATRO</name>
<organism evidence="1 2">
    <name type="scientific">Catharanthus roseus</name>
    <name type="common">Madagascar periwinkle</name>
    <name type="synonym">Vinca rosea</name>
    <dbReference type="NCBI Taxonomy" id="4058"/>
    <lineage>
        <taxon>Eukaryota</taxon>
        <taxon>Viridiplantae</taxon>
        <taxon>Streptophyta</taxon>
        <taxon>Embryophyta</taxon>
        <taxon>Tracheophyta</taxon>
        <taxon>Spermatophyta</taxon>
        <taxon>Magnoliopsida</taxon>
        <taxon>eudicotyledons</taxon>
        <taxon>Gunneridae</taxon>
        <taxon>Pentapetalae</taxon>
        <taxon>asterids</taxon>
        <taxon>lamiids</taxon>
        <taxon>Gentianales</taxon>
        <taxon>Apocynaceae</taxon>
        <taxon>Rauvolfioideae</taxon>
        <taxon>Vinceae</taxon>
        <taxon>Catharanthinae</taxon>
        <taxon>Catharanthus</taxon>
    </lineage>
</organism>
<accession>A0ACC0C8Z6</accession>
<protein>
    <submittedName>
        <fullName evidence="1">Uncharacterized protein</fullName>
    </submittedName>
</protein>
<dbReference type="EMBL" id="CM044701">
    <property type="protein sequence ID" value="KAI5681347.1"/>
    <property type="molecule type" value="Genomic_DNA"/>
</dbReference>
<reference evidence="2" key="1">
    <citation type="journal article" date="2023" name="Nat. Plants">
        <title>Single-cell RNA sequencing provides a high-resolution roadmap for understanding the multicellular compartmentation of specialized metabolism.</title>
        <authorList>
            <person name="Sun S."/>
            <person name="Shen X."/>
            <person name="Li Y."/>
            <person name="Li Y."/>
            <person name="Wang S."/>
            <person name="Li R."/>
            <person name="Zhang H."/>
            <person name="Shen G."/>
            <person name="Guo B."/>
            <person name="Wei J."/>
            <person name="Xu J."/>
            <person name="St-Pierre B."/>
            <person name="Chen S."/>
            <person name="Sun C."/>
        </authorList>
    </citation>
    <scope>NUCLEOTIDE SEQUENCE [LARGE SCALE GENOMIC DNA]</scope>
</reference>
<comment type="caution">
    <text evidence="1">The sequence shown here is derived from an EMBL/GenBank/DDBJ whole genome shotgun (WGS) entry which is preliminary data.</text>
</comment>
<sequence>MRVPLFYEEHHMFYFTLYNMNNDNEMCYLWTIVPNLAKEGIQVFIEFIPIHPQTISITHDTNTINMTEYVIAITQIVFYEPSILYPTVDEDDDENDPLNEDYTVSSESESDDNNDAKEEQLQTLVNSAIENTVTQWESSQWFSSARYDYIQSRSFLDMGSVCRETGTRADTYVLDIYLRETYRRTYQSNFHPVRHENFWKDAPYKLTFHRPNMNNEQGRK</sequence>
<keyword evidence="2" id="KW-1185">Reference proteome</keyword>
<dbReference type="Proteomes" id="UP001060085">
    <property type="component" value="Linkage Group LG01"/>
</dbReference>
<gene>
    <name evidence="1" type="ORF">M9H77_02574</name>
</gene>
<proteinExistence type="predicted"/>
<evidence type="ECO:0000313" key="2">
    <source>
        <dbReference type="Proteomes" id="UP001060085"/>
    </source>
</evidence>